<gene>
    <name evidence="1" type="ORF">ACFFRH_14260</name>
</gene>
<evidence type="ECO:0000313" key="2">
    <source>
        <dbReference type="Proteomes" id="UP001589610"/>
    </source>
</evidence>
<protein>
    <recommendedName>
        <fullName evidence="3">AbiJ-NTD3 domain-containing protein</fullName>
    </recommendedName>
</protein>
<organism evidence="1 2">
    <name type="scientific">Streptosporangium vulgare</name>
    <dbReference type="NCBI Taxonomy" id="46190"/>
    <lineage>
        <taxon>Bacteria</taxon>
        <taxon>Bacillati</taxon>
        <taxon>Actinomycetota</taxon>
        <taxon>Actinomycetes</taxon>
        <taxon>Streptosporangiales</taxon>
        <taxon>Streptosporangiaceae</taxon>
        <taxon>Streptosporangium</taxon>
    </lineage>
</organism>
<reference evidence="1 2" key="1">
    <citation type="submission" date="2024-09" db="EMBL/GenBank/DDBJ databases">
        <authorList>
            <person name="Sun Q."/>
            <person name="Mori K."/>
        </authorList>
    </citation>
    <scope>NUCLEOTIDE SEQUENCE [LARGE SCALE GENOMIC DNA]</scope>
    <source>
        <strain evidence="1 2">JCM 3028</strain>
    </source>
</reference>
<accession>A0ABV5TEE9</accession>
<name>A0ABV5TEE9_9ACTN</name>
<comment type="caution">
    <text evidence="1">The sequence shown here is derived from an EMBL/GenBank/DDBJ whole genome shotgun (WGS) entry which is preliminary data.</text>
</comment>
<sequence length="325" mass="36750">MSGPVKLHELSTAVAGSLASLLKSYQLPAVCARYGLADGDDSEAFSSKRLYVLRRVEGLSLPQIAAIARRIVDEYGDEYLEELLTRLGARGVQGEFRNLIFAANGHKPKIILSDAVNNVLEIVENEEYCLVYDQPLQQHGLSWRDLVTWWAGKTGQRVDDLETAASLFRRLSASLASPAEERLFNAYGHLYRMPSGWDLPALIPQVYLHYTPYTQKWIQQLGRGKVIRQRMDFLLLLPHQARVVLEVDGAHHYSKDGRADPRLYAEMVSEDRRLRLAGYEVYRFGGAELIPGDRPRSDAASISAMLREFFIGLFERHDIPFSIQS</sequence>
<evidence type="ECO:0000313" key="1">
    <source>
        <dbReference type="EMBL" id="MFB9676651.1"/>
    </source>
</evidence>
<evidence type="ECO:0008006" key="3">
    <source>
        <dbReference type="Google" id="ProtNLM"/>
    </source>
</evidence>
<dbReference type="Proteomes" id="UP001589610">
    <property type="component" value="Unassembled WGS sequence"/>
</dbReference>
<dbReference type="EMBL" id="JBHMBS010000006">
    <property type="protein sequence ID" value="MFB9676651.1"/>
    <property type="molecule type" value="Genomic_DNA"/>
</dbReference>
<dbReference type="RefSeq" id="WP_344749632.1">
    <property type="nucleotide sequence ID" value="NZ_BAAAWW010000203.1"/>
</dbReference>
<keyword evidence="2" id="KW-1185">Reference proteome</keyword>
<proteinExistence type="predicted"/>